<gene>
    <name evidence="3" type="ORF">E8E12_005587</name>
</gene>
<keyword evidence="4" id="KW-1185">Reference proteome</keyword>
<keyword evidence="1" id="KW-0472">Membrane</keyword>
<dbReference type="EMBL" id="SWKV01000003">
    <property type="protein sequence ID" value="KAF3046889.1"/>
    <property type="molecule type" value="Genomic_DNA"/>
</dbReference>
<feature type="transmembrane region" description="Helical" evidence="1">
    <location>
        <begin position="382"/>
        <end position="409"/>
    </location>
</feature>
<feature type="transmembrane region" description="Helical" evidence="1">
    <location>
        <begin position="64"/>
        <end position="85"/>
    </location>
</feature>
<comment type="caution">
    <text evidence="3">The sequence shown here is derived from an EMBL/GenBank/DDBJ whole genome shotgun (WGS) entry which is preliminary data.</text>
</comment>
<reference evidence="3" key="1">
    <citation type="submission" date="2019-04" db="EMBL/GenBank/DDBJ databases">
        <title>Sequencing of skin fungus with MAO and IRED activity.</title>
        <authorList>
            <person name="Marsaioli A.J."/>
            <person name="Bonatto J.M.C."/>
            <person name="Reis Junior O."/>
        </authorList>
    </citation>
    <scope>NUCLEOTIDE SEQUENCE</scope>
    <source>
        <strain evidence="3">28M1</strain>
    </source>
</reference>
<evidence type="ECO:0000313" key="4">
    <source>
        <dbReference type="Proteomes" id="UP000758155"/>
    </source>
</evidence>
<keyword evidence="1" id="KW-1133">Transmembrane helix</keyword>
<accession>A0A9P4X0U9</accession>
<evidence type="ECO:0000313" key="3">
    <source>
        <dbReference type="EMBL" id="KAF3046889.1"/>
    </source>
</evidence>
<dbReference type="PANTHER" id="PTHR35395:SF1">
    <property type="entry name" value="DUF6536 DOMAIN-CONTAINING PROTEIN"/>
    <property type="match status" value="1"/>
</dbReference>
<feature type="transmembrane region" description="Helical" evidence="1">
    <location>
        <begin position="663"/>
        <end position="684"/>
    </location>
</feature>
<dbReference type="Proteomes" id="UP000758155">
    <property type="component" value="Unassembled WGS sequence"/>
</dbReference>
<dbReference type="Pfam" id="PF20163">
    <property type="entry name" value="DUF6536"/>
    <property type="match status" value="1"/>
</dbReference>
<protein>
    <recommendedName>
        <fullName evidence="2">DUF6536 domain-containing protein</fullName>
    </recommendedName>
</protein>
<dbReference type="AlphaFoldDB" id="A0A9P4X0U9"/>
<feature type="transmembrane region" description="Helical" evidence="1">
    <location>
        <begin position="477"/>
        <end position="499"/>
    </location>
</feature>
<sequence>MHGSQSPKTSVVSKYAPLRSDIELSNIINVTERAWDISDTSPTSRWTHVSLNDLRQGWRFGASLGFLTCLSVLILNLSLTIWATTRSNSNNGHIFQGSCAAAKRYNMGLHLVINVLSTLLLGASNYSMQCLSAPTRGVLDRAHRKGKWLDVGVQSFRNLKWSMKWKKAVWTLLGLSSLPIHLLYNSVFYATITNNDYELYFASRDWLNGSWYDSWNLPAPGTVRSYHSPTTNERFNWTPIYETDPAELLKDYQTFPANYEHLDIDGCIDAYANTYLSDRRNVVLLSPSVPTIYALPSAYVEEIERVEKDSSLHWVIFSSDQQELYNKLDRYGWMCDNWDRGVPACTKERAREYAAHNNWTIFGWPVSGCVSQKLADKCSVNFHLGIAIVVVLANFGKAICIAAVCFFLSDQPLLTTGDAVSSFLRESDPTTVGCCLLDRKDICSHWRDAIRSQKRLPLKAHFPHIHRRWQAPGWKSWASFLLFFIICLIVVGVLLRIGIHSMDDPSFSTIRALGFGTATAEMVINDWGIPVSGSGALLQNVLVANTPQLLFSSVYLTLNNVLTRVHLAVEWASYLTTRKGLRVSHNRKGAQRSTYFLQLPYRVGVPLMAISASLHWLISQSIFLVSIETYDVNGLPKNGRSKVEGGLDGVNEEHIATCGYSPLAIICLLVVSGLVVIYVVGMGFKKLPSDGMPLVGSNSVGIAAACHPPQDGGDAQHPLMWGVVSESSDEGIGHCSFSSSAVSLPVQGQLHA</sequence>
<dbReference type="OrthoDB" id="5429634at2759"/>
<evidence type="ECO:0000259" key="2">
    <source>
        <dbReference type="Pfam" id="PF20163"/>
    </source>
</evidence>
<feature type="domain" description="DUF6536" evidence="2">
    <location>
        <begin position="58"/>
        <end position="207"/>
    </location>
</feature>
<evidence type="ECO:0000256" key="1">
    <source>
        <dbReference type="SAM" id="Phobius"/>
    </source>
</evidence>
<feature type="transmembrane region" description="Helical" evidence="1">
    <location>
        <begin position="105"/>
        <end position="126"/>
    </location>
</feature>
<keyword evidence="1" id="KW-0812">Transmembrane</keyword>
<name>A0A9P4X0U9_9PLEO</name>
<organism evidence="3 4">
    <name type="scientific">Didymella heteroderae</name>
    <dbReference type="NCBI Taxonomy" id="1769908"/>
    <lineage>
        <taxon>Eukaryota</taxon>
        <taxon>Fungi</taxon>
        <taxon>Dikarya</taxon>
        <taxon>Ascomycota</taxon>
        <taxon>Pezizomycotina</taxon>
        <taxon>Dothideomycetes</taxon>
        <taxon>Pleosporomycetidae</taxon>
        <taxon>Pleosporales</taxon>
        <taxon>Pleosporineae</taxon>
        <taxon>Didymellaceae</taxon>
        <taxon>Didymella</taxon>
    </lineage>
</organism>
<proteinExistence type="predicted"/>
<dbReference type="PANTHER" id="PTHR35395">
    <property type="entry name" value="DUF6536 DOMAIN-CONTAINING PROTEIN"/>
    <property type="match status" value="1"/>
</dbReference>
<dbReference type="InterPro" id="IPR046623">
    <property type="entry name" value="DUF6536"/>
</dbReference>